<dbReference type="InterPro" id="IPR050445">
    <property type="entry name" value="Bact_polysacc_biosynth/exp"/>
</dbReference>
<dbReference type="InterPro" id="IPR005702">
    <property type="entry name" value="Wzc-like_C"/>
</dbReference>
<dbReference type="EC" id="2.7.10.2" evidence="5"/>
<accession>A0A926NRI6</accession>
<dbReference type="NCBIfam" id="TIGR01007">
    <property type="entry name" value="eps_fam"/>
    <property type="match status" value="1"/>
</dbReference>
<dbReference type="Proteomes" id="UP000619078">
    <property type="component" value="Unassembled WGS sequence"/>
</dbReference>
<keyword evidence="6" id="KW-1185">Reference proteome</keyword>
<evidence type="ECO:0000259" key="4">
    <source>
        <dbReference type="Pfam" id="PF13807"/>
    </source>
</evidence>
<gene>
    <name evidence="5" type="ORF">IDJ76_09525</name>
</gene>
<dbReference type="RefSeq" id="WP_191163066.1">
    <property type="nucleotide sequence ID" value="NZ_JACWMX010000003.1"/>
</dbReference>
<dbReference type="Pfam" id="PF13807">
    <property type="entry name" value="GNVR"/>
    <property type="match status" value="1"/>
</dbReference>
<evidence type="ECO:0000313" key="5">
    <source>
        <dbReference type="EMBL" id="MBD1393337.1"/>
    </source>
</evidence>
<dbReference type="SUPFAM" id="SSF52540">
    <property type="entry name" value="P-loop containing nucleoside triphosphate hydrolases"/>
    <property type="match status" value="1"/>
</dbReference>
<dbReference type="GO" id="GO:0005886">
    <property type="term" value="C:plasma membrane"/>
    <property type="evidence" value="ECO:0007669"/>
    <property type="project" value="TreeGrafter"/>
</dbReference>
<dbReference type="Gene3D" id="3.40.50.300">
    <property type="entry name" value="P-loop containing nucleotide triphosphate hydrolases"/>
    <property type="match status" value="1"/>
</dbReference>
<name>A0A926NRI6_9SPHI</name>
<keyword evidence="2" id="KW-0067">ATP-binding</keyword>
<dbReference type="CDD" id="cd05387">
    <property type="entry name" value="BY-kinase"/>
    <property type="match status" value="1"/>
</dbReference>
<evidence type="ECO:0000313" key="6">
    <source>
        <dbReference type="Proteomes" id="UP000619078"/>
    </source>
</evidence>
<proteinExistence type="predicted"/>
<organism evidence="5 6">
    <name type="scientific">Mucilaginibacter glaciei</name>
    <dbReference type="NCBI Taxonomy" id="2772109"/>
    <lineage>
        <taxon>Bacteria</taxon>
        <taxon>Pseudomonadati</taxon>
        <taxon>Bacteroidota</taxon>
        <taxon>Sphingobacteriia</taxon>
        <taxon>Sphingobacteriales</taxon>
        <taxon>Sphingobacteriaceae</taxon>
        <taxon>Mucilaginibacter</taxon>
    </lineage>
</organism>
<evidence type="ECO:0000256" key="3">
    <source>
        <dbReference type="SAM" id="Phobius"/>
    </source>
</evidence>
<dbReference type="AlphaFoldDB" id="A0A926NRI6"/>
<protein>
    <submittedName>
        <fullName evidence="5">Polysaccharide biosynthesis tyrosine autokinase</fullName>
        <ecNumber evidence="5">2.7.10.2</ecNumber>
    </submittedName>
</protein>
<dbReference type="GO" id="GO:0005524">
    <property type="term" value="F:ATP binding"/>
    <property type="evidence" value="ECO:0007669"/>
    <property type="project" value="UniProtKB-KW"/>
</dbReference>
<comment type="caution">
    <text evidence="5">The sequence shown here is derived from an EMBL/GenBank/DDBJ whole genome shotgun (WGS) entry which is preliminary data.</text>
</comment>
<feature type="domain" description="Tyrosine-protein kinase G-rich" evidence="4">
    <location>
        <begin position="448"/>
        <end position="523"/>
    </location>
</feature>
<reference evidence="5" key="1">
    <citation type="submission" date="2020-09" db="EMBL/GenBank/DDBJ databases">
        <title>Novel species of Mucilaginibacter isolated from a glacier on the Tibetan Plateau.</title>
        <authorList>
            <person name="Liu Q."/>
            <person name="Xin Y.-H."/>
        </authorList>
    </citation>
    <scope>NUCLEOTIDE SEQUENCE</scope>
    <source>
        <strain evidence="5">ZB1P21</strain>
    </source>
</reference>
<dbReference type="EMBL" id="JACWMX010000003">
    <property type="protein sequence ID" value="MBD1393337.1"/>
    <property type="molecule type" value="Genomic_DNA"/>
</dbReference>
<keyword evidence="3" id="KW-0812">Transmembrane</keyword>
<keyword evidence="3" id="KW-0472">Membrane</keyword>
<keyword evidence="3" id="KW-1133">Transmembrane helix</keyword>
<feature type="transmembrane region" description="Helical" evidence="3">
    <location>
        <begin position="32"/>
        <end position="54"/>
    </location>
</feature>
<evidence type="ECO:0000256" key="2">
    <source>
        <dbReference type="ARBA" id="ARBA00022840"/>
    </source>
</evidence>
<dbReference type="PANTHER" id="PTHR32309">
    <property type="entry name" value="TYROSINE-PROTEIN KINASE"/>
    <property type="match status" value="1"/>
</dbReference>
<dbReference type="InterPro" id="IPR027417">
    <property type="entry name" value="P-loop_NTPase"/>
</dbReference>
<keyword evidence="1" id="KW-0547">Nucleotide-binding</keyword>
<keyword evidence="5" id="KW-0808">Transferase</keyword>
<dbReference type="InterPro" id="IPR032807">
    <property type="entry name" value="GNVR"/>
</dbReference>
<dbReference type="GO" id="GO:0004715">
    <property type="term" value="F:non-membrane spanning protein tyrosine kinase activity"/>
    <property type="evidence" value="ECO:0007669"/>
    <property type="project" value="UniProtKB-EC"/>
</dbReference>
<sequence length="808" mass="90285">MSKQKSNPQIAAFTLPVSESKSTDTSKLLKKYLFHWPLFILCAVVALIAAFFYIQKTNPVYPILATLEFKSPVSSEGSVTNKNGVDQQLDPIKTPVIVENEIEVMQSKKLMYQVVNDLQLWVSYTHKKTGKSIELYKNSPIDYQFVKANGSIDAKGEKLLITIKNPGTFTLVDDVNGDKDYKFGTTIKSDFGTWLLQPTAYIDSYIGEQIAIKVQDPDLVSDSYQANVKVVLENKDAPFVNLSTSDQIPARGKDILNSLMALYQKDALIDKGKEAQSTLNFITMRLDSIKKGLNVAEGNIEQYKSNQGMTDIISQAQGFRDIKQANIKAQNDVTIQLKIVEGLEKWANSPQNTEKLPATSAYLQDPSLMGLYDKLAALQLQRQQLLATTPETNPLFDPINKQIAILQTAFREKIRTIKSALLSTQGQMKNFDSGIQTSLKKIPDQDRQYTSMKREQESKERIYTFLLEKKEQVALRYASSVSDSEVVDDAHAGKAKWPKPIVIYPLALILGLAAAAGIIYGRESLNEKIMHRKQIEDAVTVPVLGELSYQESSNPIVVTQGRGKFAIGEQFRVLRTNLFHLHGNNDSGRVTLFTSSISGEGKSFVSSNLAVTLAYAQRKTIILEMDLRKPKISGVFDLSPDHAGISDFLSEKITDINKLIQPSGITGLDVLGCGPILSNPSELLEKDTLDLLITKLKESYDDILIDSPPIHLVTDSLIIARVVDASLYMVRQGYTHKDELEFINEINDSNRLPKYSLVFNGIKKENFSYSYGYSYGYGNGYGNAYYNSYSEASKENFGDKVKSFFKRF</sequence>
<dbReference type="PANTHER" id="PTHR32309:SF13">
    <property type="entry name" value="FERRIC ENTEROBACTIN TRANSPORT PROTEIN FEPE"/>
    <property type="match status" value="1"/>
</dbReference>
<evidence type="ECO:0000256" key="1">
    <source>
        <dbReference type="ARBA" id="ARBA00022741"/>
    </source>
</evidence>